<dbReference type="GO" id="GO:0006351">
    <property type="term" value="P:DNA-templated transcription"/>
    <property type="evidence" value="ECO:0007669"/>
    <property type="project" value="TreeGrafter"/>
</dbReference>
<dbReference type="InterPro" id="IPR036390">
    <property type="entry name" value="WH_DNA-bd_sf"/>
</dbReference>
<evidence type="ECO:0000313" key="7">
    <source>
        <dbReference type="EMBL" id="OXY83447.1"/>
    </source>
</evidence>
<dbReference type="InterPro" id="IPR000847">
    <property type="entry name" value="LysR_HTH_N"/>
</dbReference>
<dbReference type="PRINTS" id="PR00039">
    <property type="entry name" value="HTHLYSR"/>
</dbReference>
<dbReference type="InterPro" id="IPR005119">
    <property type="entry name" value="LysR_subst-bd"/>
</dbReference>
<evidence type="ECO:0000313" key="8">
    <source>
        <dbReference type="Proteomes" id="UP000242757"/>
    </source>
</evidence>
<dbReference type="PANTHER" id="PTHR30537:SF26">
    <property type="entry name" value="GLYCINE CLEAVAGE SYSTEM TRANSCRIPTIONAL ACTIVATOR"/>
    <property type="match status" value="1"/>
</dbReference>
<name>G5CZF0_9GAMM</name>
<dbReference type="EMBL" id="NBIM01000001">
    <property type="protein sequence ID" value="OXY83447.1"/>
    <property type="molecule type" value="Genomic_DNA"/>
</dbReference>
<dbReference type="SUPFAM" id="SSF53850">
    <property type="entry name" value="Periplasmic binding protein-like II"/>
    <property type="match status" value="1"/>
</dbReference>
<dbReference type="RefSeq" id="WP_094200221.1">
    <property type="nucleotide sequence ID" value="NZ_NBIM01000001.1"/>
</dbReference>
<proteinExistence type="inferred from homology"/>
<dbReference type="Gene3D" id="1.10.10.10">
    <property type="entry name" value="Winged helix-like DNA-binding domain superfamily/Winged helix DNA-binding domain"/>
    <property type="match status" value="1"/>
</dbReference>
<dbReference type="GO" id="GO:0043565">
    <property type="term" value="F:sequence-specific DNA binding"/>
    <property type="evidence" value="ECO:0007669"/>
    <property type="project" value="TreeGrafter"/>
</dbReference>
<dbReference type="Proteomes" id="UP000242757">
    <property type="component" value="Unassembled WGS sequence"/>
</dbReference>
<dbReference type="PROSITE" id="PS50931">
    <property type="entry name" value="HTH_LYSR"/>
    <property type="match status" value="1"/>
</dbReference>
<organism evidence="6">
    <name type="scientific">Oceanimonas doudoroffii</name>
    <dbReference type="NCBI Taxonomy" id="84158"/>
    <lineage>
        <taxon>Bacteria</taxon>
        <taxon>Pseudomonadati</taxon>
        <taxon>Pseudomonadota</taxon>
        <taxon>Gammaproteobacteria</taxon>
        <taxon>Aeromonadales</taxon>
        <taxon>Aeromonadaceae</taxon>
        <taxon>Oceanimonas</taxon>
    </lineage>
</organism>
<accession>G5CZF0</accession>
<comment type="similarity">
    <text evidence="1">Belongs to the LysR transcriptional regulatory family.</text>
</comment>
<evidence type="ECO:0000259" key="5">
    <source>
        <dbReference type="PROSITE" id="PS50931"/>
    </source>
</evidence>
<dbReference type="Pfam" id="PF00126">
    <property type="entry name" value="HTH_1"/>
    <property type="match status" value="1"/>
</dbReference>
<reference evidence="7 8" key="2">
    <citation type="submission" date="2017-08" db="EMBL/GenBank/DDBJ databases">
        <title>A Genome Sequence of Oceanimonas doudoroffii ATCC 27123T.</title>
        <authorList>
            <person name="Brennan M.A."/>
            <person name="Maclea K.S."/>
            <person name="Mcclelland W.D."/>
            <person name="Trachtenberg A.M."/>
        </authorList>
    </citation>
    <scope>NUCLEOTIDE SEQUENCE [LARGE SCALE GENOMIC DNA]</scope>
    <source>
        <strain evidence="7 8">ATCC 27123</strain>
    </source>
</reference>
<dbReference type="InterPro" id="IPR036388">
    <property type="entry name" value="WH-like_DNA-bd_sf"/>
</dbReference>
<evidence type="ECO:0000256" key="3">
    <source>
        <dbReference type="ARBA" id="ARBA00023125"/>
    </source>
</evidence>
<dbReference type="AlphaFoldDB" id="G5CZF0"/>
<evidence type="ECO:0000313" key="6">
    <source>
        <dbReference type="EMBL" id="AEQ39105.1"/>
    </source>
</evidence>
<keyword evidence="8" id="KW-1185">Reference proteome</keyword>
<dbReference type="Pfam" id="PF03466">
    <property type="entry name" value="LysR_substrate"/>
    <property type="match status" value="1"/>
</dbReference>
<dbReference type="GO" id="GO:0003700">
    <property type="term" value="F:DNA-binding transcription factor activity"/>
    <property type="evidence" value="ECO:0007669"/>
    <property type="project" value="InterPro"/>
</dbReference>
<keyword evidence="2" id="KW-0805">Transcription regulation</keyword>
<gene>
    <name evidence="7" type="ORF">B6S08_08160</name>
</gene>
<protein>
    <submittedName>
        <fullName evidence="6">LysR family transcriptional regulator</fullName>
    </submittedName>
</protein>
<keyword evidence="3" id="KW-0238">DNA-binding</keyword>
<dbReference type="SUPFAM" id="SSF46785">
    <property type="entry name" value="Winged helix' DNA-binding domain"/>
    <property type="match status" value="1"/>
</dbReference>
<reference evidence="6" key="1">
    <citation type="submission" date="2011-07" db="EMBL/GenBank/DDBJ databases">
        <title>Multiple DMSP Lyases in the gamma-Proteobacterium Oceanimonas doudoroffii.</title>
        <authorList>
            <person name="Curson A.R.J."/>
            <person name="Fowler E.K."/>
            <person name="Dickens S."/>
            <person name="Johnston A.W.B."/>
            <person name="Todd J.D."/>
        </authorList>
    </citation>
    <scope>NUCLEOTIDE SEQUENCE</scope>
    <source>
        <strain evidence="6">DSM 7028</strain>
    </source>
</reference>
<keyword evidence="4" id="KW-0804">Transcription</keyword>
<evidence type="ECO:0000256" key="4">
    <source>
        <dbReference type="ARBA" id="ARBA00023163"/>
    </source>
</evidence>
<evidence type="ECO:0000256" key="2">
    <source>
        <dbReference type="ARBA" id="ARBA00023015"/>
    </source>
</evidence>
<feature type="domain" description="HTH lysR-type" evidence="5">
    <location>
        <begin position="9"/>
        <end position="66"/>
    </location>
</feature>
<dbReference type="Gene3D" id="3.40.190.10">
    <property type="entry name" value="Periplasmic binding protein-like II"/>
    <property type="match status" value="2"/>
</dbReference>
<sequence length="314" mass="36365">MKPLFKQLPPLQTLTFFEAAARHASFTRAADELCVTQSAVSKQIKLLEEYLGAELFYRERRQVMLTDDGLELFAEVKTMLGQLADSCNRIRSHVYSKNVTIVSTVAVAHYWLFPRIARFNMEFPDININIYATDEITEDLCRKSDMGILYGYEQWQSNLTGHYLFRERIYPVCAHDLPLTDINRPEDLLNNRIVHLDPLKWRWVNWGDWFRHFGIHYQVPGHALVFNQVPLAMNAALQGMGITLGWEFMLREMLENRFIRIVGDDYVETGRADYLVYSSAKPLSTSACVFRDWLLQDAEADTARLDAMVNHGSE</sequence>
<dbReference type="InterPro" id="IPR058163">
    <property type="entry name" value="LysR-type_TF_proteobact-type"/>
</dbReference>
<dbReference type="PANTHER" id="PTHR30537">
    <property type="entry name" value="HTH-TYPE TRANSCRIPTIONAL REGULATOR"/>
    <property type="match status" value="1"/>
</dbReference>
<dbReference type="FunFam" id="1.10.10.10:FF:000038">
    <property type="entry name" value="Glycine cleavage system transcriptional activator"/>
    <property type="match status" value="1"/>
</dbReference>
<dbReference type="EMBL" id="JN541239">
    <property type="protein sequence ID" value="AEQ39105.1"/>
    <property type="molecule type" value="Genomic_DNA"/>
</dbReference>
<evidence type="ECO:0000256" key="1">
    <source>
        <dbReference type="ARBA" id="ARBA00009437"/>
    </source>
</evidence>
<dbReference type="OrthoDB" id="6787458at2"/>